<evidence type="ECO:0000259" key="2">
    <source>
        <dbReference type="Pfam" id="PF17836"/>
    </source>
</evidence>
<gene>
    <name evidence="3" type="ORF">E7203_09425</name>
</gene>
<evidence type="ECO:0000256" key="1">
    <source>
        <dbReference type="PIRSR" id="PIRSR620019-2"/>
    </source>
</evidence>
<reference evidence="3" key="1">
    <citation type="submission" date="2019-04" db="EMBL/GenBank/DDBJ databases">
        <title>Evolution of Biomass-Degrading Anaerobic Consortia Revealed by Metagenomics.</title>
        <authorList>
            <person name="Peng X."/>
        </authorList>
    </citation>
    <scope>NUCLEOTIDE SEQUENCE</scope>
    <source>
        <strain evidence="3">SIG242</strain>
    </source>
</reference>
<dbReference type="SUPFAM" id="SSF51161">
    <property type="entry name" value="Trimeric LpxA-like enzymes"/>
    <property type="match status" value="1"/>
</dbReference>
<evidence type="ECO:0000313" key="3">
    <source>
        <dbReference type="EMBL" id="MBE6085649.1"/>
    </source>
</evidence>
<dbReference type="Pfam" id="PF17836">
    <property type="entry name" value="PglD_N"/>
    <property type="match status" value="1"/>
</dbReference>
<dbReference type="PANTHER" id="PTHR43300">
    <property type="entry name" value="ACETYLTRANSFERASE"/>
    <property type="match status" value="1"/>
</dbReference>
<protein>
    <submittedName>
        <fullName evidence="3">Acetyltransferase</fullName>
    </submittedName>
</protein>
<sequence length="210" mass="22860">MERLIVIGAGGYAKSVLDSIDYYNYQIKGFLDEFSQEEEHLGHPIIWHSLDEVQAPEKYFYFIAIGNNEIRKKWFDRLTERKLRLINVVDRSAIISPEAHIGTGCFFGKMSVVNSKACIGDDCIINTKSLVEHGCKVGNHVNISTNAVINGDVMVGEGTFIGTCSVTLGQTSIGTWSTVGAGAVVTKDVGDAITVAGVPAKFIKQKPTFG</sequence>
<dbReference type="EMBL" id="SVCA01000008">
    <property type="protein sequence ID" value="MBE6085649.1"/>
    <property type="molecule type" value="Genomic_DNA"/>
</dbReference>
<dbReference type="InterPro" id="IPR041561">
    <property type="entry name" value="PglD_N"/>
</dbReference>
<feature type="binding site" evidence="1">
    <location>
        <position position="66"/>
    </location>
    <ligand>
        <name>substrate</name>
    </ligand>
</feature>
<dbReference type="Gene3D" id="3.40.50.20">
    <property type="match status" value="1"/>
</dbReference>
<dbReference type="PANTHER" id="PTHR43300:SF7">
    <property type="entry name" value="UDP-N-ACETYLBACILLOSAMINE N-ACETYLTRANSFERASE"/>
    <property type="match status" value="1"/>
</dbReference>
<dbReference type="InterPro" id="IPR050179">
    <property type="entry name" value="Trans_hexapeptide_repeat"/>
</dbReference>
<accession>A0A927ZQY3</accession>
<feature type="domain" description="PglD N-terminal" evidence="2">
    <location>
        <begin position="3"/>
        <end position="78"/>
    </location>
</feature>
<comment type="caution">
    <text evidence="3">The sequence shown here is derived from an EMBL/GenBank/DDBJ whole genome shotgun (WGS) entry which is preliminary data.</text>
</comment>
<dbReference type="NCBIfam" id="TIGR03570">
    <property type="entry name" value="NeuD_NnaD"/>
    <property type="match status" value="1"/>
</dbReference>
<organism evidence="3 4">
    <name type="scientific">Selenomonas ruminantium</name>
    <dbReference type="NCBI Taxonomy" id="971"/>
    <lineage>
        <taxon>Bacteria</taxon>
        <taxon>Bacillati</taxon>
        <taxon>Bacillota</taxon>
        <taxon>Negativicutes</taxon>
        <taxon>Selenomonadales</taxon>
        <taxon>Selenomonadaceae</taxon>
        <taxon>Selenomonas</taxon>
    </lineage>
</organism>
<dbReference type="RefSeq" id="WP_303669763.1">
    <property type="nucleotide sequence ID" value="NZ_SVCA01000008.1"/>
</dbReference>
<dbReference type="InterPro" id="IPR020019">
    <property type="entry name" value="AcTrfase_PglD-like"/>
</dbReference>
<proteinExistence type="predicted"/>
<dbReference type="Gene3D" id="2.160.10.10">
    <property type="entry name" value="Hexapeptide repeat proteins"/>
    <property type="match status" value="1"/>
</dbReference>
<name>A0A927ZQY3_SELRU</name>
<dbReference type="Proteomes" id="UP000772151">
    <property type="component" value="Unassembled WGS sequence"/>
</dbReference>
<dbReference type="CDD" id="cd03360">
    <property type="entry name" value="LbH_AT_putative"/>
    <property type="match status" value="1"/>
</dbReference>
<dbReference type="InterPro" id="IPR011004">
    <property type="entry name" value="Trimer_LpxA-like_sf"/>
</dbReference>
<dbReference type="AlphaFoldDB" id="A0A927ZQY3"/>
<evidence type="ECO:0000313" key="4">
    <source>
        <dbReference type="Proteomes" id="UP000772151"/>
    </source>
</evidence>